<dbReference type="FunFam" id="3.20.20.140:FF:000001">
    <property type="entry name" value="Dihydropyrimidinase like 3"/>
    <property type="match status" value="1"/>
</dbReference>
<reference evidence="12" key="1">
    <citation type="journal article" date="2020" name="bioRxiv">
        <title>Chromosome-level reference genome of the European wasp spider Argiope bruennichi: a resource for studies on range expansion and evolutionary adaptation.</title>
        <authorList>
            <person name="Sheffer M.M."/>
            <person name="Hoppe A."/>
            <person name="Krehenwinkel H."/>
            <person name="Uhl G."/>
            <person name="Kuss A.W."/>
            <person name="Jensen L."/>
            <person name="Jensen C."/>
            <person name="Gillespie R.G."/>
            <person name="Hoff K.J."/>
            <person name="Prost S."/>
        </authorList>
    </citation>
    <scope>NUCLEOTIDE SEQUENCE</scope>
</reference>
<evidence type="ECO:0000256" key="3">
    <source>
        <dbReference type="ARBA" id="ARBA00011881"/>
    </source>
</evidence>
<comment type="caution">
    <text evidence="12">The sequence shown here is derived from an EMBL/GenBank/DDBJ whole genome shotgun (WGS) entry which is preliminary data.</text>
</comment>
<dbReference type="InterPro" id="IPR032466">
    <property type="entry name" value="Metal_Hydrolase"/>
</dbReference>
<feature type="region of interest" description="Disordered" evidence="10">
    <location>
        <begin position="38"/>
        <end position="60"/>
    </location>
</feature>
<reference evidence="12" key="2">
    <citation type="submission" date="2020-06" db="EMBL/GenBank/DDBJ databases">
        <authorList>
            <person name="Sheffer M."/>
        </authorList>
    </citation>
    <scope>NUCLEOTIDE SEQUENCE</scope>
</reference>
<sequence>MSICNGEISRGSSVSDFTKKKGVRFGSQDNMEEEIVSVRSTATTEARPFGDNSSESSQSRMLIKGGKVVNDDLMFDADVYIEDGIIKQVGKDLVIPGGTKVLEAKGKMIIPGGIDTHTHFQFPFMGTVSVDDFYTGTKAALAGGTTMIMDFVCSQNSSLLEAYETWRGWADEKVCCDYGLHMIVKSWDEKTESEMEILTKEKGINSFKMFMAYEGMQMSDKDLLDIFETCAILGALAQVHAENGDIISVNQKKLLKMGITGPEGHLYSRPEEVESEATYRAITLANQVNCPLYVVHVMSKAAGDIIAKKRQEGYNVYGEAIAAALGADGLHYFRKCWQHAAAFVMSPPLRPDPSTPRHLMQLLSSGCLQTTGSDNCTFNSVQKGMGIKDFTKIPNGVNGVEDRMSVIWEKGVMSGLLDPCRFVAITSANAAKIFNIYPRKGRIQVGSDADIVVWDPHASRTISVKNHHQAVDFNIFEGMEVRGVPVYVISRGKLVVEEGQLHVSTGSGRFIPMQPFSPYVFACVQQKELFPPPVVRDDSEVPDGEIPTTPVNGSSFSREFVRAKSGSEFHSRPPTRSGGRNLQDSTFSLSGAQIDDAKGQRSGIRVNNPPGGHSAGLW</sequence>
<dbReference type="EC" id="3.5.2.2" evidence="8"/>
<accession>A0A8T0F251</accession>
<evidence type="ECO:0000256" key="2">
    <source>
        <dbReference type="ARBA" id="ARBA00008829"/>
    </source>
</evidence>
<comment type="similarity">
    <text evidence="2">Belongs to the metallo-dependent hydrolases superfamily. Hydantoinase/dihydropyrimidinase family.</text>
</comment>
<name>A0A8T0F251_ARGBR</name>
<comment type="cofactor">
    <cofactor evidence="1">
        <name>Zn(2+)</name>
        <dbReference type="ChEBI" id="CHEBI:29105"/>
    </cofactor>
</comment>
<dbReference type="AlphaFoldDB" id="A0A8T0F251"/>
<dbReference type="Pfam" id="PF01979">
    <property type="entry name" value="Amidohydro_1"/>
    <property type="match status" value="1"/>
</dbReference>
<dbReference type="GO" id="GO:0046872">
    <property type="term" value="F:metal ion binding"/>
    <property type="evidence" value="ECO:0007669"/>
    <property type="project" value="UniProtKB-KW"/>
</dbReference>
<feature type="region of interest" description="Disordered" evidence="10">
    <location>
        <begin position="563"/>
        <end position="618"/>
    </location>
</feature>
<feature type="region of interest" description="Disordered" evidence="10">
    <location>
        <begin position="535"/>
        <end position="554"/>
    </location>
</feature>
<dbReference type="CDD" id="cd01314">
    <property type="entry name" value="D-HYD"/>
    <property type="match status" value="1"/>
</dbReference>
<dbReference type="PANTHER" id="PTHR11647:SF1">
    <property type="entry name" value="COLLAPSIN RESPONSE MEDIATOR PROTEIN"/>
    <property type="match status" value="1"/>
</dbReference>
<feature type="domain" description="Amidohydrolase-related" evidence="11">
    <location>
        <begin position="108"/>
        <end position="495"/>
    </location>
</feature>
<feature type="modified residue" description="N6-carboxylysine" evidence="9">
    <location>
        <position position="208"/>
    </location>
</feature>
<comment type="PTM">
    <text evidence="9">Carbamylation allows a single lysine to coordinate two divalent metal cations.</text>
</comment>
<keyword evidence="13" id="KW-1185">Reference proteome</keyword>
<dbReference type="OrthoDB" id="10258955at2759"/>
<dbReference type="SUPFAM" id="SSF51556">
    <property type="entry name" value="Metallo-dependent hydrolases"/>
    <property type="match status" value="1"/>
</dbReference>
<proteinExistence type="inferred from homology"/>
<keyword evidence="5" id="KW-0378">Hydrolase</keyword>
<dbReference type="Proteomes" id="UP000807504">
    <property type="component" value="Unassembled WGS sequence"/>
</dbReference>
<dbReference type="PANTHER" id="PTHR11647">
    <property type="entry name" value="HYDRANTOINASE/DIHYDROPYRIMIDINASE FAMILY MEMBER"/>
    <property type="match status" value="1"/>
</dbReference>
<protein>
    <recommendedName>
        <fullName evidence="8">dihydropyrimidinase</fullName>
        <ecNumber evidence="8">3.5.2.2</ecNumber>
    </recommendedName>
</protein>
<gene>
    <name evidence="12" type="ORF">HNY73_010205</name>
</gene>
<evidence type="ECO:0000256" key="6">
    <source>
        <dbReference type="ARBA" id="ARBA00022833"/>
    </source>
</evidence>
<evidence type="ECO:0000256" key="7">
    <source>
        <dbReference type="ARBA" id="ARBA00036696"/>
    </source>
</evidence>
<evidence type="ECO:0000256" key="4">
    <source>
        <dbReference type="ARBA" id="ARBA00022723"/>
    </source>
</evidence>
<dbReference type="InterPro" id="IPR011059">
    <property type="entry name" value="Metal-dep_hydrolase_composite"/>
</dbReference>
<evidence type="ECO:0000259" key="11">
    <source>
        <dbReference type="Pfam" id="PF01979"/>
    </source>
</evidence>
<dbReference type="NCBIfam" id="TIGR02033">
    <property type="entry name" value="D-hydantoinase"/>
    <property type="match status" value="1"/>
</dbReference>
<dbReference type="InterPro" id="IPR011778">
    <property type="entry name" value="Hydantoinase/dihydroPyrase"/>
</dbReference>
<dbReference type="Gene3D" id="2.30.40.10">
    <property type="entry name" value="Urease, subunit C, domain 1"/>
    <property type="match status" value="1"/>
</dbReference>
<feature type="compositionally biased region" description="Polar residues" evidence="10">
    <location>
        <begin position="51"/>
        <end position="60"/>
    </location>
</feature>
<evidence type="ECO:0000256" key="8">
    <source>
        <dbReference type="ARBA" id="ARBA00039113"/>
    </source>
</evidence>
<dbReference type="InterPro" id="IPR006680">
    <property type="entry name" value="Amidohydro-rel"/>
</dbReference>
<evidence type="ECO:0000256" key="1">
    <source>
        <dbReference type="ARBA" id="ARBA00001947"/>
    </source>
</evidence>
<dbReference type="GO" id="GO:0006208">
    <property type="term" value="P:pyrimidine nucleobase catabolic process"/>
    <property type="evidence" value="ECO:0007669"/>
    <property type="project" value="TreeGrafter"/>
</dbReference>
<evidence type="ECO:0000313" key="12">
    <source>
        <dbReference type="EMBL" id="KAF8784542.1"/>
    </source>
</evidence>
<dbReference type="OMA" id="HTHLQCP"/>
<comment type="catalytic activity">
    <reaction evidence="7">
        <text>5,6-dihydrouracil + H2O = 3-(carbamoylamino)propanoate + H(+)</text>
        <dbReference type="Rhea" id="RHEA:16121"/>
        <dbReference type="ChEBI" id="CHEBI:11892"/>
        <dbReference type="ChEBI" id="CHEBI:15377"/>
        <dbReference type="ChEBI" id="CHEBI:15378"/>
        <dbReference type="ChEBI" id="CHEBI:15901"/>
        <dbReference type="EC" id="3.5.2.2"/>
    </reaction>
</comment>
<keyword evidence="6" id="KW-0862">Zinc</keyword>
<evidence type="ECO:0000256" key="9">
    <source>
        <dbReference type="PIRSR" id="PIRSR611778-50"/>
    </source>
</evidence>
<comment type="subunit">
    <text evidence="3">Homotetramer.</text>
</comment>
<keyword evidence="4" id="KW-0479">Metal-binding</keyword>
<organism evidence="12 13">
    <name type="scientific">Argiope bruennichi</name>
    <name type="common">Wasp spider</name>
    <name type="synonym">Aranea bruennichi</name>
    <dbReference type="NCBI Taxonomy" id="94029"/>
    <lineage>
        <taxon>Eukaryota</taxon>
        <taxon>Metazoa</taxon>
        <taxon>Ecdysozoa</taxon>
        <taxon>Arthropoda</taxon>
        <taxon>Chelicerata</taxon>
        <taxon>Arachnida</taxon>
        <taxon>Araneae</taxon>
        <taxon>Araneomorphae</taxon>
        <taxon>Entelegynae</taxon>
        <taxon>Araneoidea</taxon>
        <taxon>Araneidae</taxon>
        <taxon>Argiope</taxon>
    </lineage>
</organism>
<evidence type="ECO:0000313" key="13">
    <source>
        <dbReference type="Proteomes" id="UP000807504"/>
    </source>
</evidence>
<dbReference type="EMBL" id="JABXBU010000030">
    <property type="protein sequence ID" value="KAF8784542.1"/>
    <property type="molecule type" value="Genomic_DNA"/>
</dbReference>
<dbReference type="SUPFAM" id="SSF51338">
    <property type="entry name" value="Composite domain of metallo-dependent hydrolases"/>
    <property type="match status" value="2"/>
</dbReference>
<dbReference type="GO" id="GO:0005829">
    <property type="term" value="C:cytosol"/>
    <property type="evidence" value="ECO:0007669"/>
    <property type="project" value="TreeGrafter"/>
</dbReference>
<dbReference type="GO" id="GO:0004157">
    <property type="term" value="F:dihydropyrimidinase activity"/>
    <property type="evidence" value="ECO:0007669"/>
    <property type="project" value="UniProtKB-EC"/>
</dbReference>
<dbReference type="Gene3D" id="3.20.20.140">
    <property type="entry name" value="Metal-dependent hydrolases"/>
    <property type="match status" value="1"/>
</dbReference>
<evidence type="ECO:0000256" key="10">
    <source>
        <dbReference type="SAM" id="MobiDB-lite"/>
    </source>
</evidence>
<evidence type="ECO:0000256" key="5">
    <source>
        <dbReference type="ARBA" id="ARBA00022801"/>
    </source>
</evidence>
<dbReference type="InterPro" id="IPR050378">
    <property type="entry name" value="Metallo-dep_Hydrolases_sf"/>
</dbReference>
<feature type="compositionally biased region" description="Polar residues" evidence="10">
    <location>
        <begin position="578"/>
        <end position="591"/>
    </location>
</feature>